<keyword evidence="4" id="KW-0238">DNA-binding</keyword>
<keyword evidence="7" id="KW-0539">Nucleus</keyword>
<dbReference type="FunFam" id="1.10.10.60:FF:000218">
    <property type="entry name" value="Myb transcription factor"/>
    <property type="match status" value="1"/>
</dbReference>
<gene>
    <name evidence="11" type="ORF">C5167_010292</name>
</gene>
<dbReference type="InterPro" id="IPR009057">
    <property type="entry name" value="Homeodomain-like_sf"/>
</dbReference>
<evidence type="ECO:0000256" key="2">
    <source>
        <dbReference type="ARBA" id="ARBA00022737"/>
    </source>
</evidence>
<dbReference type="Gene3D" id="1.10.10.60">
    <property type="entry name" value="Homeodomain-like"/>
    <property type="match status" value="2"/>
</dbReference>
<accession>A0A4Y7K3W8</accession>
<keyword evidence="6" id="KW-0804">Transcription</keyword>
<proteinExistence type="predicted"/>
<evidence type="ECO:0000259" key="9">
    <source>
        <dbReference type="PROSITE" id="PS50090"/>
    </source>
</evidence>
<reference evidence="11 12" key="1">
    <citation type="journal article" date="2018" name="Science">
        <title>The opium poppy genome and morphinan production.</title>
        <authorList>
            <person name="Guo L."/>
            <person name="Winzer T."/>
            <person name="Yang X."/>
            <person name="Li Y."/>
            <person name="Ning Z."/>
            <person name="He Z."/>
            <person name="Teodor R."/>
            <person name="Lu Y."/>
            <person name="Bowser T.A."/>
            <person name="Graham I.A."/>
            <person name="Ye K."/>
        </authorList>
    </citation>
    <scope>NUCLEOTIDE SEQUENCE [LARGE SCALE GENOMIC DNA]</scope>
    <source>
        <strain evidence="12">cv. HN1</strain>
        <tissue evidence="11">Leaves</tissue>
    </source>
</reference>
<evidence type="ECO:0000256" key="8">
    <source>
        <dbReference type="SAM" id="MobiDB-lite"/>
    </source>
</evidence>
<feature type="domain" description="Myb-like" evidence="9">
    <location>
        <begin position="10"/>
        <end position="62"/>
    </location>
</feature>
<feature type="region of interest" description="Disordered" evidence="8">
    <location>
        <begin position="281"/>
        <end position="316"/>
    </location>
</feature>
<dbReference type="InterPro" id="IPR015495">
    <property type="entry name" value="Myb_TF_plants"/>
</dbReference>
<keyword evidence="12" id="KW-1185">Reference proteome</keyword>
<dbReference type="PANTHER" id="PTHR47999:SF24">
    <property type="entry name" value="TRANSCRIPTION FACTOR MYB90"/>
    <property type="match status" value="1"/>
</dbReference>
<evidence type="ECO:0000313" key="11">
    <source>
        <dbReference type="EMBL" id="RZC66609.1"/>
    </source>
</evidence>
<evidence type="ECO:0000256" key="6">
    <source>
        <dbReference type="ARBA" id="ARBA00023163"/>
    </source>
</evidence>
<keyword evidence="3" id="KW-0805">Transcription regulation</keyword>
<evidence type="ECO:0000256" key="5">
    <source>
        <dbReference type="ARBA" id="ARBA00023159"/>
    </source>
</evidence>
<dbReference type="PANTHER" id="PTHR47999">
    <property type="entry name" value="TRANSCRIPTION FACTOR MYB8-RELATED-RELATED"/>
    <property type="match status" value="1"/>
</dbReference>
<dbReference type="SUPFAM" id="SSF46689">
    <property type="entry name" value="Homeodomain-like"/>
    <property type="match status" value="1"/>
</dbReference>
<protein>
    <submittedName>
        <fullName evidence="11">Uncharacterized protein</fullName>
    </submittedName>
</protein>
<evidence type="ECO:0000256" key="3">
    <source>
        <dbReference type="ARBA" id="ARBA00023015"/>
    </source>
</evidence>
<comment type="subcellular location">
    <subcellularLocation>
        <location evidence="1">Nucleus</location>
    </subcellularLocation>
</comment>
<dbReference type="GO" id="GO:0003677">
    <property type="term" value="F:DNA binding"/>
    <property type="evidence" value="ECO:0007669"/>
    <property type="project" value="UniProtKB-KW"/>
</dbReference>
<feature type="compositionally biased region" description="Basic residues" evidence="8">
    <location>
        <begin position="289"/>
        <end position="302"/>
    </location>
</feature>
<dbReference type="PROSITE" id="PS51294">
    <property type="entry name" value="HTH_MYB"/>
    <property type="match status" value="2"/>
</dbReference>
<dbReference type="InterPro" id="IPR017930">
    <property type="entry name" value="Myb_dom"/>
</dbReference>
<keyword evidence="5" id="KW-0010">Activator</keyword>
<feature type="compositionally biased region" description="Polar residues" evidence="8">
    <location>
        <begin position="303"/>
        <end position="316"/>
    </location>
</feature>
<dbReference type="PROSITE" id="PS50090">
    <property type="entry name" value="MYB_LIKE"/>
    <property type="match status" value="2"/>
</dbReference>
<dbReference type="SMART" id="SM00717">
    <property type="entry name" value="SANT"/>
    <property type="match status" value="2"/>
</dbReference>
<evidence type="ECO:0000256" key="1">
    <source>
        <dbReference type="ARBA" id="ARBA00004123"/>
    </source>
</evidence>
<dbReference type="Proteomes" id="UP000316621">
    <property type="component" value="Chromosome 6"/>
</dbReference>
<dbReference type="Gramene" id="RZC66609">
    <property type="protein sequence ID" value="RZC66609"/>
    <property type="gene ID" value="C5167_010292"/>
</dbReference>
<organism evidence="11 12">
    <name type="scientific">Papaver somniferum</name>
    <name type="common">Opium poppy</name>
    <dbReference type="NCBI Taxonomy" id="3469"/>
    <lineage>
        <taxon>Eukaryota</taxon>
        <taxon>Viridiplantae</taxon>
        <taxon>Streptophyta</taxon>
        <taxon>Embryophyta</taxon>
        <taxon>Tracheophyta</taxon>
        <taxon>Spermatophyta</taxon>
        <taxon>Magnoliopsida</taxon>
        <taxon>Ranunculales</taxon>
        <taxon>Papaveraceae</taxon>
        <taxon>Papaveroideae</taxon>
        <taxon>Papaver</taxon>
    </lineage>
</organism>
<evidence type="ECO:0000256" key="7">
    <source>
        <dbReference type="ARBA" id="ARBA00023242"/>
    </source>
</evidence>
<feature type="domain" description="HTH myb-type" evidence="10">
    <location>
        <begin position="111"/>
        <end position="138"/>
    </location>
</feature>
<dbReference type="CDD" id="cd00167">
    <property type="entry name" value="SANT"/>
    <property type="match status" value="2"/>
</dbReference>
<dbReference type="InterPro" id="IPR001005">
    <property type="entry name" value="SANT/Myb"/>
</dbReference>
<sequence>MESSSIVSSEKGLRKGAWAEEEDQLLRKCILKYGEGKWRQVPIRAGLNRCRKSCRLRWLNYLQPNIKRGEFKEDEVDLIIRMHKLLGNRQVDQVKLISYNIRPYAYTSSGWSLIAGRLPGRTANDIKNYYNTHLKKTCFSRNNTEKGKQVAVTKKSAGHDNTAYRDGQDHEHRKILKRRRLSPNISTIDHIDDKHMRTEVLRPQPRTFKKSQWNMNNVPTTTTGVNNNITTTTTRFPKNSQVVSKNATNCLPLLFDDLFSNDQQINDNSTSWLKNMLFGETEEEENSTTKKKKKKPKKKKRVTSNNNASSKFESNTAKGVEEGIAKDKDGGSDNQHAYYCSFNDGKGLEEGGAGNNDNFWNNYLDDNLWHMLGEEQEEYLMI</sequence>
<name>A0A4Y7K3W8_PAPSO</name>
<dbReference type="GO" id="GO:0005634">
    <property type="term" value="C:nucleus"/>
    <property type="evidence" value="ECO:0007669"/>
    <property type="project" value="UniProtKB-SubCell"/>
</dbReference>
<feature type="domain" description="HTH myb-type" evidence="10">
    <location>
        <begin position="10"/>
        <end position="66"/>
    </location>
</feature>
<dbReference type="Pfam" id="PF00249">
    <property type="entry name" value="Myb_DNA-binding"/>
    <property type="match status" value="2"/>
</dbReference>
<dbReference type="AlphaFoldDB" id="A0A4Y7K3W8"/>
<evidence type="ECO:0000313" key="12">
    <source>
        <dbReference type="Proteomes" id="UP000316621"/>
    </source>
</evidence>
<dbReference type="STRING" id="3469.A0A4Y7K3W8"/>
<keyword evidence="2" id="KW-0677">Repeat</keyword>
<evidence type="ECO:0000259" key="10">
    <source>
        <dbReference type="PROSITE" id="PS51294"/>
    </source>
</evidence>
<dbReference type="EMBL" id="CM010720">
    <property type="protein sequence ID" value="RZC66609.1"/>
    <property type="molecule type" value="Genomic_DNA"/>
</dbReference>
<feature type="domain" description="Myb-like" evidence="9">
    <location>
        <begin position="63"/>
        <end position="134"/>
    </location>
</feature>
<evidence type="ECO:0000256" key="4">
    <source>
        <dbReference type="ARBA" id="ARBA00023125"/>
    </source>
</evidence>